<name>A0A396ZB81_9LEPT</name>
<accession>A0A396ZB81</accession>
<dbReference type="Proteomes" id="UP000265798">
    <property type="component" value="Unassembled WGS sequence"/>
</dbReference>
<sequence length="67" mass="8131">MGLFEPFLDSFPQTYRNVYKKETENEIDKNKLRLKEVFKGIERIYESRQSFNSARRFLKLSKKNVPQ</sequence>
<proteinExistence type="predicted"/>
<comment type="caution">
    <text evidence="1">The sequence shown here is derived from an EMBL/GenBank/DDBJ whole genome shotgun (WGS) entry which is preliminary data.</text>
</comment>
<evidence type="ECO:0000313" key="2">
    <source>
        <dbReference type="Proteomes" id="UP000265798"/>
    </source>
</evidence>
<gene>
    <name evidence="1" type="ORF">DLM75_06775</name>
</gene>
<protein>
    <submittedName>
        <fullName evidence="1">Uncharacterized protein</fullName>
    </submittedName>
</protein>
<evidence type="ECO:0000313" key="1">
    <source>
        <dbReference type="EMBL" id="RHX92862.1"/>
    </source>
</evidence>
<dbReference type="EMBL" id="QHCT01000001">
    <property type="protein sequence ID" value="RHX92862.1"/>
    <property type="molecule type" value="Genomic_DNA"/>
</dbReference>
<reference evidence="2" key="1">
    <citation type="submission" date="2018-05" db="EMBL/GenBank/DDBJ databases">
        <title>Leptospira yasudae sp. nov. and Leptospira stimsonii sp. nov., two pathogenic species of the genus Leptospira isolated from environmental sources.</title>
        <authorList>
            <person name="Casanovas-Massana A."/>
            <person name="Hamond C."/>
            <person name="Santos L.A."/>
            <person name="Hacker K.P."/>
            <person name="Balassiano I."/>
            <person name="Medeiros M.A."/>
            <person name="Reis M.G."/>
            <person name="Ko A.I."/>
            <person name="Wunder E.A."/>
        </authorList>
    </citation>
    <scope>NUCLEOTIDE SEQUENCE [LARGE SCALE GENOMIC DNA]</scope>
    <source>
        <strain evidence="2">Yale</strain>
    </source>
</reference>
<organism evidence="1 2">
    <name type="scientific">Leptospira stimsonii</name>
    <dbReference type="NCBI Taxonomy" id="2202203"/>
    <lineage>
        <taxon>Bacteria</taxon>
        <taxon>Pseudomonadati</taxon>
        <taxon>Spirochaetota</taxon>
        <taxon>Spirochaetia</taxon>
        <taxon>Leptospirales</taxon>
        <taxon>Leptospiraceae</taxon>
        <taxon>Leptospira</taxon>
    </lineage>
</organism>
<dbReference type="AlphaFoldDB" id="A0A396ZB81"/>